<feature type="compositionally biased region" description="Low complexity" evidence="1">
    <location>
        <begin position="175"/>
        <end position="186"/>
    </location>
</feature>
<reference evidence="3 4" key="1">
    <citation type="submission" date="2024-07" db="EMBL/GenBank/DDBJ databases">
        <title>Chromosome-level genome assembly of the water stick insect Ranatra chinensis (Heteroptera: Nepidae).</title>
        <authorList>
            <person name="Liu X."/>
        </authorList>
    </citation>
    <scope>NUCLEOTIDE SEQUENCE [LARGE SCALE GENOMIC DNA]</scope>
    <source>
        <strain evidence="3">Cailab_2021Rc</strain>
        <tissue evidence="3">Muscle</tissue>
    </source>
</reference>
<dbReference type="AlphaFoldDB" id="A0ABD0YGM8"/>
<dbReference type="Proteomes" id="UP001558652">
    <property type="component" value="Unassembled WGS sequence"/>
</dbReference>
<protein>
    <submittedName>
        <fullName evidence="3">Uncharacterized protein</fullName>
    </submittedName>
</protein>
<comment type="caution">
    <text evidence="3">The sequence shown here is derived from an EMBL/GenBank/DDBJ whole genome shotgun (WGS) entry which is preliminary data.</text>
</comment>
<feature type="signal peptide" evidence="2">
    <location>
        <begin position="1"/>
        <end position="24"/>
    </location>
</feature>
<organism evidence="3 4">
    <name type="scientific">Ranatra chinensis</name>
    <dbReference type="NCBI Taxonomy" id="642074"/>
    <lineage>
        <taxon>Eukaryota</taxon>
        <taxon>Metazoa</taxon>
        <taxon>Ecdysozoa</taxon>
        <taxon>Arthropoda</taxon>
        <taxon>Hexapoda</taxon>
        <taxon>Insecta</taxon>
        <taxon>Pterygota</taxon>
        <taxon>Neoptera</taxon>
        <taxon>Paraneoptera</taxon>
        <taxon>Hemiptera</taxon>
        <taxon>Heteroptera</taxon>
        <taxon>Panheteroptera</taxon>
        <taxon>Nepomorpha</taxon>
        <taxon>Nepidae</taxon>
        <taxon>Ranatrinae</taxon>
        <taxon>Ranatra</taxon>
    </lineage>
</organism>
<sequence>MASKKSGVWFLCFLMMGTFILSMAQNANTLSDNEINDIAQELLKGYMEELEESEDESPINPENDFDNEEAPRAWWSFLKWIPKAVMSAVKAVAKAGPFIKKALVYVKNKVVSLASKISNKYLTKEAIKSGIKNVVKEGVETLIVDEVGGRVTDAVNNLVSGKDDSSYEDDDDNDGFSSGGSTSSGSSNKDMNIFDFYDNNEMSHFEEDIFLIQFMQLFYLLYKFKMAFKKAKTWFLCYLMVSSIVFSMAEEESYILTDQEIEALARESIKNYQNEVEELIKVAPEDPDNDIDDPEKPRAFFLLALLPKAVMMLVGFVVKAAPLVIKAVALVKAKVAACAAAAAIAAKAKAAAIAAATAAKFATPAAIKATVTAGAAKLAKFAVETAVVEGIGYGIEKAVEYVSSDDNDEGKPVVDQESPTKETVSSNIFDYYDNNELCECVSNRLCKCCVEPGKGYKKACLEIRLQNLWDSNSILNIGAFYAGKNIVTRRLSANFSLDDLTQDEIVRLEEEILKIYLAQKEENRTIVENQNKEKDNVVDSSEDHPTDSLASFTETMAKMMEKAFDSDVMKDIIRKRIAESNFTELFSQDDSSHEFGENKMDSGNNKRQQEVRTSSEKKDEL</sequence>
<feature type="compositionally biased region" description="Basic and acidic residues" evidence="1">
    <location>
        <begin position="527"/>
        <end position="546"/>
    </location>
</feature>
<feature type="chain" id="PRO_5044829352" evidence="2">
    <location>
        <begin position="25"/>
        <end position="621"/>
    </location>
</feature>
<feature type="region of interest" description="Disordered" evidence="1">
    <location>
        <begin position="161"/>
        <end position="186"/>
    </location>
</feature>
<feature type="region of interest" description="Disordered" evidence="1">
    <location>
        <begin position="527"/>
        <end position="548"/>
    </location>
</feature>
<feature type="compositionally biased region" description="Basic and acidic residues" evidence="1">
    <location>
        <begin position="607"/>
        <end position="621"/>
    </location>
</feature>
<proteinExistence type="predicted"/>
<evidence type="ECO:0000313" key="4">
    <source>
        <dbReference type="Proteomes" id="UP001558652"/>
    </source>
</evidence>
<gene>
    <name evidence="3" type="ORF">AAG570_011660</name>
</gene>
<keyword evidence="2" id="KW-0732">Signal</keyword>
<evidence type="ECO:0000256" key="2">
    <source>
        <dbReference type="SAM" id="SignalP"/>
    </source>
</evidence>
<dbReference type="EMBL" id="JBFDAA010000007">
    <property type="protein sequence ID" value="KAL1130412.1"/>
    <property type="molecule type" value="Genomic_DNA"/>
</dbReference>
<name>A0ABD0YGM8_9HEMI</name>
<evidence type="ECO:0000256" key="1">
    <source>
        <dbReference type="SAM" id="MobiDB-lite"/>
    </source>
</evidence>
<accession>A0ABD0YGM8</accession>
<keyword evidence="4" id="KW-1185">Reference proteome</keyword>
<feature type="compositionally biased region" description="Basic and acidic residues" evidence="1">
    <location>
        <begin position="590"/>
        <end position="600"/>
    </location>
</feature>
<evidence type="ECO:0000313" key="3">
    <source>
        <dbReference type="EMBL" id="KAL1130412.1"/>
    </source>
</evidence>
<feature type="region of interest" description="Disordered" evidence="1">
    <location>
        <begin position="586"/>
        <end position="621"/>
    </location>
</feature>